<organism evidence="1 2">
    <name type="scientific">Setaria italica</name>
    <name type="common">Foxtail millet</name>
    <name type="synonym">Panicum italicum</name>
    <dbReference type="NCBI Taxonomy" id="4555"/>
    <lineage>
        <taxon>Eukaryota</taxon>
        <taxon>Viridiplantae</taxon>
        <taxon>Streptophyta</taxon>
        <taxon>Embryophyta</taxon>
        <taxon>Tracheophyta</taxon>
        <taxon>Spermatophyta</taxon>
        <taxon>Magnoliopsida</taxon>
        <taxon>Liliopsida</taxon>
        <taxon>Poales</taxon>
        <taxon>Poaceae</taxon>
        <taxon>PACMAD clade</taxon>
        <taxon>Panicoideae</taxon>
        <taxon>Panicodae</taxon>
        <taxon>Paniceae</taxon>
        <taxon>Cenchrinae</taxon>
        <taxon>Setaria</taxon>
    </lineage>
</organism>
<dbReference type="AlphaFoldDB" id="K4AI20"/>
<reference evidence="2" key="1">
    <citation type="journal article" date="2012" name="Nat. Biotechnol.">
        <title>Reference genome sequence of the model plant Setaria.</title>
        <authorList>
            <person name="Bennetzen J.L."/>
            <person name="Schmutz J."/>
            <person name="Wang H."/>
            <person name="Percifield R."/>
            <person name="Hawkins J."/>
            <person name="Pontaroli A.C."/>
            <person name="Estep M."/>
            <person name="Feng L."/>
            <person name="Vaughn J.N."/>
            <person name="Grimwood J."/>
            <person name="Jenkins J."/>
            <person name="Barry K."/>
            <person name="Lindquist E."/>
            <person name="Hellsten U."/>
            <person name="Deshpande S."/>
            <person name="Wang X."/>
            <person name="Wu X."/>
            <person name="Mitros T."/>
            <person name="Triplett J."/>
            <person name="Yang X."/>
            <person name="Ye C.Y."/>
            <person name="Mauro-Herrera M."/>
            <person name="Wang L."/>
            <person name="Li P."/>
            <person name="Sharma M."/>
            <person name="Sharma R."/>
            <person name="Ronald P.C."/>
            <person name="Panaud O."/>
            <person name="Kellogg E.A."/>
            <person name="Brutnell T.P."/>
            <person name="Doust A.N."/>
            <person name="Tuskan G.A."/>
            <person name="Rokhsar D."/>
            <person name="Devos K.M."/>
        </authorList>
    </citation>
    <scope>NUCLEOTIDE SEQUENCE [LARGE SCALE GENOMIC DNA]</scope>
    <source>
        <strain evidence="2">cv. Yugu1</strain>
    </source>
</reference>
<dbReference type="EnsemblPlants" id="KQK87064">
    <property type="protein sequence ID" value="KQK87064"/>
    <property type="gene ID" value="SETIT_038527mg"/>
</dbReference>
<keyword evidence="2" id="KW-1185">Reference proteome</keyword>
<protein>
    <submittedName>
        <fullName evidence="1">Uncharacterized protein</fullName>
    </submittedName>
</protein>
<dbReference type="Gramene" id="KQK87063">
    <property type="protein sequence ID" value="KQK87063"/>
    <property type="gene ID" value="SETIT_038527mg"/>
</dbReference>
<evidence type="ECO:0000313" key="1">
    <source>
        <dbReference type="EnsemblPlants" id="KQK87063"/>
    </source>
</evidence>
<name>K4AI20_SETIT</name>
<dbReference type="HOGENOM" id="CLU_3280517_0_0_1"/>
<dbReference type="Proteomes" id="UP000004995">
    <property type="component" value="Unassembled WGS sequence"/>
</dbReference>
<sequence length="41" mass="4521">MQVGSKPITSAPWCWARAYQLVSLKKAHGNHAQLTSPSITR</sequence>
<dbReference type="Gramene" id="KQK87064">
    <property type="protein sequence ID" value="KQK87064"/>
    <property type="gene ID" value="SETIT_038527mg"/>
</dbReference>
<accession>K4AI20</accession>
<evidence type="ECO:0000313" key="2">
    <source>
        <dbReference type="Proteomes" id="UP000004995"/>
    </source>
</evidence>
<reference evidence="1" key="2">
    <citation type="submission" date="2018-08" db="UniProtKB">
        <authorList>
            <consortium name="EnsemblPlants"/>
        </authorList>
    </citation>
    <scope>IDENTIFICATION</scope>
    <source>
        <strain evidence="1">Yugu1</strain>
    </source>
</reference>
<dbReference type="EMBL" id="AGNK02005368">
    <property type="status" value="NOT_ANNOTATED_CDS"/>
    <property type="molecule type" value="Genomic_DNA"/>
</dbReference>
<dbReference type="EnsemblPlants" id="KQK87063">
    <property type="protein sequence ID" value="KQK87063"/>
    <property type="gene ID" value="SETIT_038527mg"/>
</dbReference>
<proteinExistence type="predicted"/>